<dbReference type="InterPro" id="IPR036465">
    <property type="entry name" value="vWFA_dom_sf"/>
</dbReference>
<gene>
    <name evidence="2" type="ORF">QQ020_20165</name>
</gene>
<evidence type="ECO:0000313" key="3">
    <source>
        <dbReference type="Proteomes" id="UP001172083"/>
    </source>
</evidence>
<dbReference type="PANTHER" id="PTHR37947:SF1">
    <property type="entry name" value="BLL2462 PROTEIN"/>
    <property type="match status" value="1"/>
</dbReference>
<feature type="transmembrane region" description="Helical" evidence="1">
    <location>
        <begin position="663"/>
        <end position="686"/>
    </location>
</feature>
<organism evidence="2 3">
    <name type="scientific">Agaribacillus aureus</name>
    <dbReference type="NCBI Taxonomy" id="3051825"/>
    <lineage>
        <taxon>Bacteria</taxon>
        <taxon>Pseudomonadati</taxon>
        <taxon>Bacteroidota</taxon>
        <taxon>Cytophagia</taxon>
        <taxon>Cytophagales</taxon>
        <taxon>Splendidivirgaceae</taxon>
        <taxon>Agaribacillus</taxon>
    </lineage>
</organism>
<keyword evidence="1" id="KW-0472">Membrane</keyword>
<protein>
    <submittedName>
        <fullName evidence="2">VWA domain-containing protein</fullName>
    </submittedName>
</protein>
<evidence type="ECO:0000256" key="1">
    <source>
        <dbReference type="SAM" id="Phobius"/>
    </source>
</evidence>
<dbReference type="PANTHER" id="PTHR37947">
    <property type="entry name" value="BLL2462 PROTEIN"/>
    <property type="match status" value="1"/>
</dbReference>
<feature type="transmembrane region" description="Helical" evidence="1">
    <location>
        <begin position="12"/>
        <end position="30"/>
    </location>
</feature>
<accession>A0ABT8LBI3</accession>
<evidence type="ECO:0000313" key="2">
    <source>
        <dbReference type="EMBL" id="MDN5214406.1"/>
    </source>
</evidence>
<dbReference type="SUPFAM" id="SSF52317">
    <property type="entry name" value="Class I glutamine amidotransferase-like"/>
    <property type="match status" value="1"/>
</dbReference>
<name>A0ABT8LBI3_9BACT</name>
<dbReference type="EMBL" id="JAUJEB010000004">
    <property type="protein sequence ID" value="MDN5214406.1"/>
    <property type="molecule type" value="Genomic_DNA"/>
</dbReference>
<dbReference type="SUPFAM" id="SSF53300">
    <property type="entry name" value="vWA-like"/>
    <property type="match status" value="1"/>
</dbReference>
<keyword evidence="1" id="KW-0812">Transmembrane</keyword>
<proteinExistence type="predicted"/>
<comment type="caution">
    <text evidence="2">The sequence shown here is derived from an EMBL/GenBank/DDBJ whole genome shotgun (WGS) entry which is preliminary data.</text>
</comment>
<keyword evidence="1" id="KW-1133">Transmembrane helix</keyword>
<feature type="transmembrane region" description="Helical" evidence="1">
    <location>
        <begin position="42"/>
        <end position="64"/>
    </location>
</feature>
<dbReference type="RefSeq" id="WP_346759740.1">
    <property type="nucleotide sequence ID" value="NZ_JAUJEB010000004.1"/>
</dbReference>
<dbReference type="Proteomes" id="UP001172083">
    <property type="component" value="Unassembled WGS sequence"/>
</dbReference>
<sequence length="694" mass="78854">MQQAKLLFEYSPWFIFLCLALGAFYAFLLYQKEGPWGKKINYSLAVLRFLLASTLAFLLIGPFLRQVNNTIEKPSYVFAVDNSASIRAMVDSSELKQIIDNIAGIKDQVTTQNYATAVRSFSNTEVDPTKDNITFDYQSTDLDGMLKKIQADYEGRSLAGVILLSDGIYNQGVSPTFSPYKFPVYAIGVGDTIPKADINVNAIYYNKIAYQGNKFPILTEIVSNGLSGKTIQVNISQGGKTLASKSLTLKSNNTLDEVELFVEAKNNGLQHYQVTVSEVAGEFTAENNRRDAYIDIIEGKEKVLLIGRAPHPDIKVIRNAITKNDNYEFILHIPGLNTFKKDKYDLVIFHQIPDVSNTAQRLMEDFLAEGVATWFIIGGQSNLDYFNRVNGILEFESGSWQTDRVTPAFNPDFQRFIYDPAYQGQLNQFSPIIVPYSEINIKPDAQVVLYQRVGSIVTKKPLLAIRNEDDKKLGVLLGEGFWQWRIQEFANNQNHESFDDLISKIIQYLSSKEDKRKFKVYPINNEVYDTESVVFETEIYNNIYERIYDQEIDLTITDENNTQQKFTYNISANNSRYTVTGLPHGIYKYYASTVLDGKKEASAGEFTVKALQIEDLNLTANHQLLRSLSIQNGGKFYYPDQLNQLADDLSNQRVQGIIRSSEAYLPIINLPWLFFLLVTLVSVEWFTRKYNGGY</sequence>
<keyword evidence="3" id="KW-1185">Reference proteome</keyword>
<dbReference type="InterPro" id="IPR029062">
    <property type="entry name" value="Class_I_gatase-like"/>
</dbReference>
<dbReference type="Gene3D" id="3.40.50.880">
    <property type="match status" value="1"/>
</dbReference>
<reference evidence="2" key="1">
    <citation type="submission" date="2023-06" db="EMBL/GenBank/DDBJ databases">
        <title>Genomic of Agaribacillus aureum.</title>
        <authorList>
            <person name="Wang G."/>
        </authorList>
    </citation>
    <scope>NUCLEOTIDE SEQUENCE</scope>
    <source>
        <strain evidence="2">BMA12</strain>
    </source>
</reference>